<protein>
    <recommendedName>
        <fullName evidence="4">DUF4352 domain-containing protein</fullName>
    </recommendedName>
</protein>
<evidence type="ECO:0000313" key="3">
    <source>
        <dbReference type="Proteomes" id="UP000199024"/>
    </source>
</evidence>
<proteinExistence type="predicted"/>
<gene>
    <name evidence="2" type="ORF">SAMN05421771_3973</name>
</gene>
<keyword evidence="1" id="KW-0812">Transmembrane</keyword>
<evidence type="ECO:0000313" key="2">
    <source>
        <dbReference type="EMBL" id="SFS20958.1"/>
    </source>
</evidence>
<evidence type="ECO:0000256" key="1">
    <source>
        <dbReference type="SAM" id="Phobius"/>
    </source>
</evidence>
<reference evidence="2 3" key="1">
    <citation type="submission" date="2016-10" db="EMBL/GenBank/DDBJ databases">
        <authorList>
            <person name="de Groot N.N."/>
        </authorList>
    </citation>
    <scope>NUCLEOTIDE SEQUENCE [LARGE SCALE GENOMIC DNA]</scope>
    <source>
        <strain evidence="2 3">DSM 21001</strain>
    </source>
</reference>
<dbReference type="AlphaFoldDB" id="A0A1I6MZG5"/>
<feature type="transmembrane region" description="Helical" evidence="1">
    <location>
        <begin position="32"/>
        <end position="51"/>
    </location>
</feature>
<keyword evidence="1" id="KW-0472">Membrane</keyword>
<organism evidence="2 3">
    <name type="scientific">Granulicella pectinivorans</name>
    <dbReference type="NCBI Taxonomy" id="474950"/>
    <lineage>
        <taxon>Bacteria</taxon>
        <taxon>Pseudomonadati</taxon>
        <taxon>Acidobacteriota</taxon>
        <taxon>Terriglobia</taxon>
        <taxon>Terriglobales</taxon>
        <taxon>Acidobacteriaceae</taxon>
        <taxon>Granulicella</taxon>
    </lineage>
</organism>
<name>A0A1I6MZG5_9BACT</name>
<dbReference type="Proteomes" id="UP000199024">
    <property type="component" value="Unassembled WGS sequence"/>
</dbReference>
<sequence>MLPAFLAAWTLLGALGTFIAHRQGDPPRAGRYGLTIAGVWVIYIAALLLTAHLQPQRIIPVGQPECFERVCYTVVAVESVGEFKGMGGGQLVRVSIHIVNQSEEARSTAGLEPYLIDATGRIWPQTTGLGGVSLTLRLPAGGEATSQPVFRVQGTPPGMSLVLSRHHSGWHWLVIGDSDSPGHKPTLHTF</sequence>
<accession>A0A1I6MZG5</accession>
<dbReference type="EMBL" id="FOZL01000002">
    <property type="protein sequence ID" value="SFS20958.1"/>
    <property type="molecule type" value="Genomic_DNA"/>
</dbReference>
<evidence type="ECO:0008006" key="4">
    <source>
        <dbReference type="Google" id="ProtNLM"/>
    </source>
</evidence>
<keyword evidence="1" id="KW-1133">Transmembrane helix</keyword>
<keyword evidence="3" id="KW-1185">Reference proteome</keyword>